<dbReference type="OrthoDB" id="5358398at2759"/>
<feature type="domain" description="Luciferase" evidence="2">
    <location>
        <begin position="218"/>
        <end position="299"/>
    </location>
</feature>
<dbReference type="EMBL" id="RIBY02002048">
    <property type="protein sequence ID" value="KAH9825984.1"/>
    <property type="molecule type" value="Genomic_DNA"/>
</dbReference>
<protein>
    <recommendedName>
        <fullName evidence="2">Luciferase domain-containing protein</fullName>
    </recommendedName>
</protein>
<dbReference type="PANTHER" id="PTHR38695:SF1">
    <property type="entry name" value="AMINO ACID PERMEASE_ SLC12A DOMAIN-CONTAINING PROTEIN"/>
    <property type="match status" value="1"/>
</dbReference>
<name>A0A9W7W164_9PEZI</name>
<evidence type="ECO:0000259" key="2">
    <source>
        <dbReference type="Pfam" id="PF17648"/>
    </source>
</evidence>
<evidence type="ECO:0000313" key="4">
    <source>
        <dbReference type="Proteomes" id="UP001138500"/>
    </source>
</evidence>
<evidence type="ECO:0000256" key="1">
    <source>
        <dbReference type="SAM" id="MobiDB-lite"/>
    </source>
</evidence>
<evidence type="ECO:0000313" key="3">
    <source>
        <dbReference type="EMBL" id="KAH9825984.1"/>
    </source>
</evidence>
<gene>
    <name evidence="3" type="ORF">Tdes44962_MAKER10116</name>
</gene>
<proteinExistence type="predicted"/>
<keyword evidence="4" id="KW-1185">Reference proteome</keyword>
<dbReference type="InterPro" id="IPR048273">
    <property type="entry name" value="Luciferase"/>
</dbReference>
<dbReference type="Pfam" id="PF17648">
    <property type="entry name" value="Luciferase"/>
    <property type="match status" value="1"/>
</dbReference>
<accession>A0A9W7W164</accession>
<organism evidence="3 4">
    <name type="scientific">Teratosphaeria destructans</name>
    <dbReference type="NCBI Taxonomy" id="418781"/>
    <lineage>
        <taxon>Eukaryota</taxon>
        <taxon>Fungi</taxon>
        <taxon>Dikarya</taxon>
        <taxon>Ascomycota</taxon>
        <taxon>Pezizomycotina</taxon>
        <taxon>Dothideomycetes</taxon>
        <taxon>Dothideomycetidae</taxon>
        <taxon>Mycosphaerellales</taxon>
        <taxon>Teratosphaeriaceae</taxon>
        <taxon>Teratosphaeria</taxon>
    </lineage>
</organism>
<reference evidence="3 4" key="2">
    <citation type="journal article" date="2021" name="Curr. Genet.">
        <title>Genetic response to nitrogen starvation in the aggressive Eucalyptus foliar pathogen Teratosphaeria destructans.</title>
        <authorList>
            <person name="Havenga M."/>
            <person name="Wingfield B.D."/>
            <person name="Wingfield M.J."/>
            <person name="Dreyer L.L."/>
            <person name="Roets F."/>
            <person name="Aylward J."/>
        </authorList>
    </citation>
    <scope>NUCLEOTIDE SEQUENCE [LARGE SCALE GENOMIC DNA]</scope>
    <source>
        <strain evidence="3">CMW44962</strain>
    </source>
</reference>
<dbReference type="InterPro" id="IPR040841">
    <property type="entry name" value="Luciferase_dom"/>
</dbReference>
<comment type="caution">
    <text evidence="3">The sequence shown here is derived from an EMBL/GenBank/DDBJ whole genome shotgun (WGS) entry which is preliminary data.</text>
</comment>
<feature type="region of interest" description="Disordered" evidence="1">
    <location>
        <begin position="140"/>
        <end position="163"/>
    </location>
</feature>
<sequence length="324" mass="34830">MITGANTSASNVAQAATSILEALFSPVGATVGRMLGPVCKDQPLALAWLIFVLGYLTRSAVLTPGAVAMLLTTYLVSASFRAYRTAQADYAAFLALGPGGTPSTPNGFKRIWLLAMFGRIDVLQPPASDAGSGFLTSPLASRSGPRPTVGGIAPQRQLDQRTTEDRPEVFAYLLECFKDFATSNSGHINYRTSFLEKCTEALISTCDSVRAPLFRTFGCEISHPHHVDGSLHVMLHSADIAKVIEAGYGERHRLARANPAWTFWFFTTEARPPVPENLVFVYAPRTFEEVNTVMEIVRAGASFVADGGPVVDACTGCANHSPRT</sequence>
<dbReference type="Proteomes" id="UP001138500">
    <property type="component" value="Unassembled WGS sequence"/>
</dbReference>
<reference evidence="3 4" key="1">
    <citation type="journal article" date="2018" name="IMA Fungus">
        <title>IMA Genome-F 10: Nine draft genome sequences of Claviceps purpurea s.lat., including C. arundinis, C. humidiphila, and C. cf. spartinae, pseudomolecules for the pitch canker pathogen Fusarium circinatum, draft genome of Davidsoniella eucalypti, Grosmannia galeiformis, Quambalaria eucalypti, and Teratosphaeria destructans.</title>
        <authorList>
            <person name="Wingfield B.D."/>
            <person name="Liu M."/>
            <person name="Nguyen H.D."/>
            <person name="Lane F.A."/>
            <person name="Morgan S.W."/>
            <person name="De Vos L."/>
            <person name="Wilken P.M."/>
            <person name="Duong T.A."/>
            <person name="Aylward J."/>
            <person name="Coetzee M.P."/>
            <person name="Dadej K."/>
            <person name="De Beer Z.W."/>
            <person name="Findlay W."/>
            <person name="Havenga M."/>
            <person name="Kolarik M."/>
            <person name="Menzies J.G."/>
            <person name="Naidoo K."/>
            <person name="Pochopski O."/>
            <person name="Shoukouhi P."/>
            <person name="Santana Q.C."/>
            <person name="Seifert K.A."/>
            <person name="Soal N."/>
            <person name="Steenkamp E.T."/>
            <person name="Tatham C.T."/>
            <person name="van der Nest M.A."/>
            <person name="Wingfield M.J."/>
        </authorList>
    </citation>
    <scope>NUCLEOTIDE SEQUENCE [LARGE SCALE GENOMIC DNA]</scope>
    <source>
        <strain evidence="3">CMW44962</strain>
    </source>
</reference>
<dbReference type="PANTHER" id="PTHR38695">
    <property type="entry name" value="AMINO ACID PERMEASE_ SLC12A DOMAIN-CONTAINING PROTEIN"/>
    <property type="match status" value="1"/>
</dbReference>
<dbReference type="AlphaFoldDB" id="A0A9W7W164"/>